<accession>A0A1Q5UDS2</accession>
<comment type="caution">
    <text evidence="2">The sequence shown here is derived from an EMBL/GenBank/DDBJ whole genome shotgun (WGS) entry which is preliminary data.</text>
</comment>
<reference evidence="2 3" key="1">
    <citation type="submission" date="2016-10" db="EMBL/GenBank/DDBJ databases">
        <title>Genome sequence of the ascomycete fungus Penicillium subrubescens.</title>
        <authorList>
            <person name="De Vries R.P."/>
            <person name="Peng M."/>
            <person name="Dilokpimol A."/>
            <person name="Hilden K."/>
            <person name="Makela M.R."/>
            <person name="Grigoriev I."/>
            <person name="Riley R."/>
            <person name="Granchi Z."/>
        </authorList>
    </citation>
    <scope>NUCLEOTIDE SEQUENCE [LARGE SCALE GENOMIC DNA]</scope>
    <source>
        <strain evidence="2 3">CBS 132785</strain>
    </source>
</reference>
<dbReference type="EMBL" id="MNBE01000313">
    <property type="protein sequence ID" value="OKP10614.1"/>
    <property type="molecule type" value="Genomic_DNA"/>
</dbReference>
<dbReference type="STRING" id="1316194.A0A1Q5UDS2"/>
<organism evidence="2 3">
    <name type="scientific">Penicillium subrubescens</name>
    <dbReference type="NCBI Taxonomy" id="1316194"/>
    <lineage>
        <taxon>Eukaryota</taxon>
        <taxon>Fungi</taxon>
        <taxon>Dikarya</taxon>
        <taxon>Ascomycota</taxon>
        <taxon>Pezizomycotina</taxon>
        <taxon>Eurotiomycetes</taxon>
        <taxon>Eurotiomycetidae</taxon>
        <taxon>Eurotiales</taxon>
        <taxon>Aspergillaceae</taxon>
        <taxon>Penicillium</taxon>
    </lineage>
</organism>
<keyword evidence="3" id="KW-1185">Reference proteome</keyword>
<evidence type="ECO:0000313" key="2">
    <source>
        <dbReference type="EMBL" id="OKP10614.1"/>
    </source>
</evidence>
<gene>
    <name evidence="2" type="ORF">PENSUB_3917</name>
</gene>
<dbReference type="AlphaFoldDB" id="A0A1Q5UDS2"/>
<sequence>MVNAFQNDCGLVETAPRPIRKKFAKPPVKCVAKGRKCSYLPSKRGGPRKKKQKASPSPEEEAPHEDAQYAVDPSADFDERMNYMPSDKLYIRITNNVTAPGMFTQIDVLSLPGAGLRHLDFPQVGSLFQGFFAGDESPSHVHMGAMPSPMSTTSCLVRTYGSEPEM</sequence>
<evidence type="ECO:0000313" key="3">
    <source>
        <dbReference type="Proteomes" id="UP000186955"/>
    </source>
</evidence>
<evidence type="ECO:0000256" key="1">
    <source>
        <dbReference type="SAM" id="MobiDB-lite"/>
    </source>
</evidence>
<name>A0A1Q5UDS2_9EURO</name>
<proteinExistence type="predicted"/>
<dbReference type="Proteomes" id="UP000186955">
    <property type="component" value="Unassembled WGS sequence"/>
</dbReference>
<protein>
    <submittedName>
        <fullName evidence="2">Uncharacterized protein</fullName>
    </submittedName>
</protein>
<feature type="region of interest" description="Disordered" evidence="1">
    <location>
        <begin position="38"/>
        <end position="75"/>
    </location>
</feature>